<feature type="transmembrane region" description="Helical" evidence="2">
    <location>
        <begin position="30"/>
        <end position="50"/>
    </location>
</feature>
<feature type="domain" description="EAL" evidence="4">
    <location>
        <begin position="551"/>
        <end position="804"/>
    </location>
</feature>
<feature type="region of interest" description="Disordered" evidence="1">
    <location>
        <begin position="808"/>
        <end position="829"/>
    </location>
</feature>
<feature type="domain" description="GGDEF" evidence="5">
    <location>
        <begin position="409"/>
        <end position="542"/>
    </location>
</feature>
<proteinExistence type="predicted"/>
<dbReference type="SUPFAM" id="SSF55073">
    <property type="entry name" value="Nucleotide cyclase"/>
    <property type="match status" value="1"/>
</dbReference>
<feature type="domain" description="PAS" evidence="3">
    <location>
        <begin position="256"/>
        <end position="327"/>
    </location>
</feature>
<keyword evidence="2" id="KW-0812">Transmembrane</keyword>
<dbReference type="InterPro" id="IPR000160">
    <property type="entry name" value="GGDEF_dom"/>
</dbReference>
<dbReference type="Pfam" id="PF00563">
    <property type="entry name" value="EAL"/>
    <property type="match status" value="1"/>
</dbReference>
<dbReference type="EMBL" id="LT629690">
    <property type="protein sequence ID" value="SDF79685.1"/>
    <property type="molecule type" value="Genomic_DNA"/>
</dbReference>
<evidence type="ECO:0000313" key="6">
    <source>
        <dbReference type="EMBL" id="SDF79685.1"/>
    </source>
</evidence>
<dbReference type="NCBIfam" id="TIGR00229">
    <property type="entry name" value="sensory_box"/>
    <property type="match status" value="1"/>
</dbReference>
<evidence type="ECO:0000256" key="1">
    <source>
        <dbReference type="SAM" id="MobiDB-lite"/>
    </source>
</evidence>
<dbReference type="AlphaFoldDB" id="A0A1G7P053"/>
<dbReference type="SUPFAM" id="SSF141868">
    <property type="entry name" value="EAL domain-like"/>
    <property type="match status" value="1"/>
</dbReference>
<dbReference type="CDD" id="cd00130">
    <property type="entry name" value="PAS"/>
    <property type="match status" value="1"/>
</dbReference>
<dbReference type="InterPro" id="IPR001633">
    <property type="entry name" value="EAL_dom"/>
</dbReference>
<keyword evidence="7" id="KW-1185">Reference proteome</keyword>
<feature type="transmembrane region" description="Helical" evidence="2">
    <location>
        <begin position="143"/>
        <end position="163"/>
    </location>
</feature>
<dbReference type="FunFam" id="3.30.70.270:FF:000001">
    <property type="entry name" value="Diguanylate cyclase domain protein"/>
    <property type="match status" value="1"/>
</dbReference>
<dbReference type="CDD" id="cd01948">
    <property type="entry name" value="EAL"/>
    <property type="match status" value="1"/>
</dbReference>
<dbReference type="SMART" id="SM00091">
    <property type="entry name" value="PAS"/>
    <property type="match status" value="1"/>
</dbReference>
<dbReference type="SMART" id="SM00267">
    <property type="entry name" value="GGDEF"/>
    <property type="match status" value="1"/>
</dbReference>
<feature type="transmembrane region" description="Helical" evidence="2">
    <location>
        <begin position="6"/>
        <end position="23"/>
    </location>
</feature>
<dbReference type="PROSITE" id="PS50887">
    <property type="entry name" value="GGDEF"/>
    <property type="match status" value="1"/>
</dbReference>
<dbReference type="InterPro" id="IPR052155">
    <property type="entry name" value="Biofilm_reg_signaling"/>
</dbReference>
<dbReference type="PANTHER" id="PTHR44757:SF2">
    <property type="entry name" value="BIOFILM ARCHITECTURE MAINTENANCE PROTEIN MBAA"/>
    <property type="match status" value="1"/>
</dbReference>
<dbReference type="InterPro" id="IPR035965">
    <property type="entry name" value="PAS-like_dom_sf"/>
</dbReference>
<dbReference type="NCBIfam" id="TIGR00254">
    <property type="entry name" value="GGDEF"/>
    <property type="match status" value="1"/>
</dbReference>
<dbReference type="CDD" id="cd01949">
    <property type="entry name" value="GGDEF"/>
    <property type="match status" value="1"/>
</dbReference>
<dbReference type="OrthoDB" id="101222at2"/>
<feature type="transmembrane region" description="Helical" evidence="2">
    <location>
        <begin position="93"/>
        <end position="110"/>
    </location>
</feature>
<evidence type="ECO:0000259" key="4">
    <source>
        <dbReference type="PROSITE" id="PS50883"/>
    </source>
</evidence>
<keyword evidence="2" id="KW-1133">Transmembrane helix</keyword>
<dbReference type="Gene3D" id="3.20.20.450">
    <property type="entry name" value="EAL domain"/>
    <property type="match status" value="1"/>
</dbReference>
<dbReference type="GO" id="GO:0003824">
    <property type="term" value="F:catalytic activity"/>
    <property type="evidence" value="ECO:0007669"/>
    <property type="project" value="UniProtKB-ARBA"/>
</dbReference>
<accession>A0A1G7P053</accession>
<feature type="transmembrane region" description="Helical" evidence="2">
    <location>
        <begin position="169"/>
        <end position="187"/>
    </location>
</feature>
<dbReference type="Proteomes" id="UP000182427">
    <property type="component" value="Chromosome I"/>
</dbReference>
<dbReference type="Pfam" id="PF00990">
    <property type="entry name" value="GGDEF"/>
    <property type="match status" value="1"/>
</dbReference>
<feature type="compositionally biased region" description="Basic and acidic residues" evidence="1">
    <location>
        <begin position="818"/>
        <end position="829"/>
    </location>
</feature>
<dbReference type="SUPFAM" id="SSF55785">
    <property type="entry name" value="PYP-like sensor domain (PAS domain)"/>
    <property type="match status" value="1"/>
</dbReference>
<reference evidence="6 7" key="1">
    <citation type="submission" date="2016-10" db="EMBL/GenBank/DDBJ databases">
        <authorList>
            <person name="de Groot N.N."/>
        </authorList>
    </citation>
    <scope>NUCLEOTIDE SEQUENCE [LARGE SCALE GENOMIC DNA]</scope>
    <source>
        <strain evidence="6 7">GAS232</strain>
    </source>
</reference>
<evidence type="ECO:0000313" key="7">
    <source>
        <dbReference type="Proteomes" id="UP000182427"/>
    </source>
</evidence>
<dbReference type="InterPro" id="IPR035919">
    <property type="entry name" value="EAL_sf"/>
</dbReference>
<protein>
    <submittedName>
        <fullName evidence="6">PAS domain S-box-containing protein/diguanylate cyclase (GGDEF) domain-containing protein</fullName>
    </submittedName>
</protein>
<dbReference type="InterPro" id="IPR029787">
    <property type="entry name" value="Nucleotide_cyclase"/>
</dbReference>
<evidence type="ECO:0000259" key="3">
    <source>
        <dbReference type="PROSITE" id="PS50112"/>
    </source>
</evidence>
<organism evidence="6 7">
    <name type="scientific">Terriglobus roseus</name>
    <dbReference type="NCBI Taxonomy" id="392734"/>
    <lineage>
        <taxon>Bacteria</taxon>
        <taxon>Pseudomonadati</taxon>
        <taxon>Acidobacteriota</taxon>
        <taxon>Terriglobia</taxon>
        <taxon>Terriglobales</taxon>
        <taxon>Acidobacteriaceae</taxon>
        <taxon>Terriglobus</taxon>
    </lineage>
</organism>
<dbReference type="PANTHER" id="PTHR44757">
    <property type="entry name" value="DIGUANYLATE CYCLASE DGCP"/>
    <property type="match status" value="1"/>
</dbReference>
<evidence type="ECO:0000256" key="2">
    <source>
        <dbReference type="SAM" id="Phobius"/>
    </source>
</evidence>
<dbReference type="SMART" id="SM00052">
    <property type="entry name" value="EAL"/>
    <property type="match status" value="1"/>
</dbReference>
<dbReference type="RefSeq" id="WP_083346155.1">
    <property type="nucleotide sequence ID" value="NZ_LT629690.1"/>
</dbReference>
<dbReference type="Gene3D" id="3.30.70.270">
    <property type="match status" value="1"/>
</dbReference>
<gene>
    <name evidence="6" type="ORF">SAMN05444167_3342</name>
</gene>
<dbReference type="PROSITE" id="PS50883">
    <property type="entry name" value="EAL"/>
    <property type="match status" value="1"/>
</dbReference>
<dbReference type="InterPro" id="IPR000014">
    <property type="entry name" value="PAS"/>
</dbReference>
<evidence type="ECO:0000259" key="5">
    <source>
        <dbReference type="PROSITE" id="PS50887"/>
    </source>
</evidence>
<dbReference type="PROSITE" id="PS50112">
    <property type="entry name" value="PAS"/>
    <property type="match status" value="1"/>
</dbReference>
<feature type="transmembrane region" description="Helical" evidence="2">
    <location>
        <begin position="116"/>
        <end position="136"/>
    </location>
</feature>
<feature type="transmembrane region" description="Helical" evidence="2">
    <location>
        <begin position="62"/>
        <end position="81"/>
    </location>
</feature>
<sequence>MRGNLFDLLLLPVLVIFFGVLQASRPQRRFRLWLAGWIGILVSFLLWLPQGHGLLVSPFLESLRLVLLFLGGLLFVFSFAADGLSPRALTSKLAMVTLPAAIIAAGTTYGFQQPGYIFVCIVAGEAIGVYIAWSVLGRKSPALPWILLLCITGIAVKTVLLAAGNISAILAGILVEIFLACVVLLLASPLRKHIGAWICALGFFGWSTMYVVYEFIDIHPEWVHSLSQIWNLPKYIAGIGMILLVLELDTSKIKVLSEEYRLLYESNPQPMWIYDLATGKFLSINDAAVQVYGYPREEFLGMTLYDIMPEQEQTRLRDTINAPIPDGRQYWRHVRNDGTIFDVDISGHDVMFQGRKARFIMAMDITEQERTNRELVYRAQHDPLTGLANRMLLEDRAQQAIARSARDGNKVALLTLDIDRFKQINDTYGHMVGDECLKEIASRLQSRVRDADTLARTGGEEFTVMIGGLPSARGATGAANALLSSLTHPLKLSNNEIAVSMSIGIALYPDDGLELDTIRKRSDSALYKAKRMGGGCAVMANEQNEMETHSATEVEVALRNALSTSQLEVYYQPIYNNIGHLSRVEALIRGVDEFLRKTGPAVFIPVAEESGLILPLGQWVLNESCRQMAEWRAMGIASFQLAVNVSARQLVQPSFAEKVLQTLQRHQLPPQILHLELTETTLMNDFSSMIHSMKRLAEAGVLFSIDDFGTGYSSLARLSELPISAVKIDRSFVLKLHDNAPSVGIVRAIVHMSRHLNLEIVAEGVETADHVRILRELGCDLFQGFYLGRPLSPEALVEKARRDALATPFQDSPAARLSGERRAAEANAE</sequence>
<name>A0A1G7P053_9BACT</name>
<keyword evidence="2" id="KW-0472">Membrane</keyword>
<dbReference type="Gene3D" id="3.30.450.20">
    <property type="entry name" value="PAS domain"/>
    <property type="match status" value="1"/>
</dbReference>
<dbReference type="Pfam" id="PF13426">
    <property type="entry name" value="PAS_9"/>
    <property type="match status" value="1"/>
</dbReference>
<dbReference type="InterPro" id="IPR043128">
    <property type="entry name" value="Rev_trsase/Diguanyl_cyclase"/>
</dbReference>
<feature type="transmembrane region" description="Helical" evidence="2">
    <location>
        <begin position="194"/>
        <end position="216"/>
    </location>
</feature>